<dbReference type="Proteomes" id="UP000637383">
    <property type="component" value="Unassembled WGS sequence"/>
</dbReference>
<organism evidence="1 2">
    <name type="scientific">Nostoc paludosum FACHB-159</name>
    <dbReference type="NCBI Taxonomy" id="2692908"/>
    <lineage>
        <taxon>Bacteria</taxon>
        <taxon>Bacillati</taxon>
        <taxon>Cyanobacteriota</taxon>
        <taxon>Cyanophyceae</taxon>
        <taxon>Nostocales</taxon>
        <taxon>Nostocaceae</taxon>
        <taxon>Nostoc</taxon>
    </lineage>
</organism>
<sequence>MPYPVEDLSLELIQGRFDAKMYRDFNDSDSPDLASKVKELSFSLAFSLFWQLTGDRNA</sequence>
<evidence type="ECO:0000313" key="1">
    <source>
        <dbReference type="EMBL" id="MBD2736754.1"/>
    </source>
</evidence>
<keyword evidence="2" id="KW-1185">Reference proteome</keyword>
<evidence type="ECO:0000313" key="2">
    <source>
        <dbReference type="Proteomes" id="UP000637383"/>
    </source>
</evidence>
<comment type="caution">
    <text evidence="1">The sequence shown here is derived from an EMBL/GenBank/DDBJ whole genome shotgun (WGS) entry which is preliminary data.</text>
</comment>
<dbReference type="EMBL" id="JACJTU010000024">
    <property type="protein sequence ID" value="MBD2736754.1"/>
    <property type="molecule type" value="Genomic_DNA"/>
</dbReference>
<reference evidence="1 2" key="1">
    <citation type="journal article" date="2020" name="ISME J.">
        <title>Comparative genomics reveals insights into cyanobacterial evolution and habitat adaptation.</title>
        <authorList>
            <person name="Chen M.Y."/>
            <person name="Teng W.K."/>
            <person name="Zhao L."/>
            <person name="Hu C.X."/>
            <person name="Zhou Y.K."/>
            <person name="Han B.P."/>
            <person name="Song L.R."/>
            <person name="Shu W.S."/>
        </authorList>
    </citation>
    <scope>NUCLEOTIDE SEQUENCE [LARGE SCALE GENOMIC DNA]</scope>
    <source>
        <strain evidence="1 2">FACHB-159</strain>
    </source>
</reference>
<dbReference type="RefSeq" id="WP_190957370.1">
    <property type="nucleotide sequence ID" value="NZ_JACJTU010000024.1"/>
</dbReference>
<accession>A0ABR8KD22</accession>
<protein>
    <submittedName>
        <fullName evidence="1">Uncharacterized protein</fullName>
    </submittedName>
</protein>
<gene>
    <name evidence="1" type="ORF">H6H03_23170</name>
</gene>
<name>A0ABR8KD22_9NOSO</name>
<proteinExistence type="predicted"/>